<dbReference type="InterPro" id="IPR012590">
    <property type="entry name" value="POPLD_dom"/>
</dbReference>
<dbReference type="SUPFAM" id="SSF103025">
    <property type="entry name" value="Folate-binding domain"/>
    <property type="match status" value="1"/>
</dbReference>
<dbReference type="PANTHER" id="PTHR22731:SF3">
    <property type="entry name" value="RIBONUCLEASES P_MRP PROTEIN SUBUNIT POP1"/>
    <property type="match status" value="1"/>
</dbReference>
<feature type="compositionally biased region" description="Basic residues" evidence="4">
    <location>
        <begin position="280"/>
        <end position="292"/>
    </location>
</feature>
<dbReference type="Pfam" id="PF22770">
    <property type="entry name" value="POP1_C"/>
    <property type="match status" value="1"/>
</dbReference>
<evidence type="ECO:0000259" key="5">
    <source>
        <dbReference type="Pfam" id="PF06978"/>
    </source>
</evidence>
<dbReference type="PANTHER" id="PTHR22731">
    <property type="entry name" value="RIBONUCLEASES P/MRP PROTEIN SUBUNIT POP1"/>
    <property type="match status" value="1"/>
</dbReference>
<protein>
    <recommendedName>
        <fullName evidence="10">POP1-domain-containing protein</fullName>
    </recommendedName>
</protein>
<dbReference type="GO" id="GO:0005655">
    <property type="term" value="C:nucleolar ribonuclease P complex"/>
    <property type="evidence" value="ECO:0007669"/>
    <property type="project" value="InterPro"/>
</dbReference>
<evidence type="ECO:0000256" key="2">
    <source>
        <dbReference type="ARBA" id="ARBA00022694"/>
    </source>
</evidence>
<comment type="caution">
    <text evidence="8">The sequence shown here is derived from an EMBL/GenBank/DDBJ whole genome shotgun (WGS) entry which is preliminary data.</text>
</comment>
<dbReference type="GO" id="GO:0001682">
    <property type="term" value="P:tRNA 5'-leader removal"/>
    <property type="evidence" value="ECO:0007669"/>
    <property type="project" value="InterPro"/>
</dbReference>
<dbReference type="OrthoDB" id="442863at2759"/>
<dbReference type="InterPro" id="IPR039182">
    <property type="entry name" value="Pop1"/>
</dbReference>
<accession>A0A9P7RRN0</accession>
<evidence type="ECO:0000256" key="3">
    <source>
        <dbReference type="ARBA" id="ARBA00023242"/>
    </source>
</evidence>
<feature type="compositionally biased region" description="Low complexity" evidence="4">
    <location>
        <begin position="405"/>
        <end position="423"/>
    </location>
</feature>
<feature type="domain" description="POPLD" evidence="6">
    <location>
        <begin position="499"/>
        <end position="590"/>
    </location>
</feature>
<reference evidence="8" key="1">
    <citation type="journal article" date="2021" name="Genome Biol. Evol.">
        <title>The assembled and annotated genome of the fairy-ring fungus Marasmius oreades.</title>
        <authorList>
            <person name="Hiltunen M."/>
            <person name="Ament-Velasquez S.L."/>
            <person name="Johannesson H."/>
        </authorList>
    </citation>
    <scope>NUCLEOTIDE SEQUENCE</scope>
    <source>
        <strain evidence="8">03SP1</strain>
    </source>
</reference>
<dbReference type="Proteomes" id="UP001049176">
    <property type="component" value="Chromosome 8"/>
</dbReference>
<feature type="domain" description="Pop1 N-terminal" evidence="5">
    <location>
        <begin position="137"/>
        <end position="209"/>
    </location>
</feature>
<feature type="region of interest" description="Disordered" evidence="4">
    <location>
        <begin position="1"/>
        <end position="21"/>
    </location>
</feature>
<evidence type="ECO:0000256" key="4">
    <source>
        <dbReference type="SAM" id="MobiDB-lite"/>
    </source>
</evidence>
<dbReference type="Pfam" id="PF08170">
    <property type="entry name" value="POPLD"/>
    <property type="match status" value="1"/>
</dbReference>
<dbReference type="GeneID" id="66081569"/>
<feature type="domain" description="Pop1 N-terminal" evidence="5">
    <location>
        <begin position="59"/>
        <end position="133"/>
    </location>
</feature>
<feature type="region of interest" description="Disordered" evidence="4">
    <location>
        <begin position="556"/>
        <end position="580"/>
    </location>
</feature>
<evidence type="ECO:0000256" key="1">
    <source>
        <dbReference type="ARBA" id="ARBA00004123"/>
    </source>
</evidence>
<dbReference type="EMBL" id="CM032188">
    <property type="protein sequence ID" value="KAG7088509.1"/>
    <property type="molecule type" value="Genomic_DNA"/>
</dbReference>
<evidence type="ECO:0008006" key="10">
    <source>
        <dbReference type="Google" id="ProtNLM"/>
    </source>
</evidence>
<feature type="compositionally biased region" description="Basic residues" evidence="4">
    <location>
        <begin position="122"/>
        <end position="139"/>
    </location>
</feature>
<evidence type="ECO:0000313" key="8">
    <source>
        <dbReference type="EMBL" id="KAG7088509.1"/>
    </source>
</evidence>
<keyword evidence="3" id="KW-0539">Nucleus</keyword>
<evidence type="ECO:0000259" key="6">
    <source>
        <dbReference type="Pfam" id="PF08170"/>
    </source>
</evidence>
<dbReference type="KEGG" id="more:E1B28_012494"/>
<feature type="region of interest" description="Disordered" evidence="4">
    <location>
        <begin position="447"/>
        <end position="468"/>
    </location>
</feature>
<dbReference type="RefSeq" id="XP_043004980.1">
    <property type="nucleotide sequence ID" value="XM_043157613.1"/>
</dbReference>
<evidence type="ECO:0000259" key="7">
    <source>
        <dbReference type="Pfam" id="PF22770"/>
    </source>
</evidence>
<dbReference type="GO" id="GO:0000172">
    <property type="term" value="C:ribonuclease MRP complex"/>
    <property type="evidence" value="ECO:0007669"/>
    <property type="project" value="InterPro"/>
</dbReference>
<name>A0A9P7RRN0_9AGAR</name>
<keyword evidence="9" id="KW-1185">Reference proteome</keyword>
<keyword evidence="2" id="KW-0819">tRNA processing</keyword>
<dbReference type="AlphaFoldDB" id="A0A9P7RRN0"/>
<sequence>MAPKRAAEDNNSFRARKKQKLSEVRQIAVQDQNGSITNLGPVIHDSMKNLPGAIDVEKFAESRSYEINAMQNAIKTASTSSTHRAWQLLPRHLRRRAASHDPRRVPVRLRAKAKAEMDPVKKKAQGRSRPKLGKSKRLPKSQVFLKRQRDKRWLESHIWHAKRMHMKNMWGFRLAITPTEKSFRPSHRASKHGSILHDASYQSLIELRGPQATLRLIFEMVCDCVNVDPTKKRFIDGSRTVEADFYQPGFYPFKLIGPVIILWRPPPPPPPQETSGSQGKKGKGKGKAKAKAKATPQDELTRTAWIFCHPGLFEDVFTALRTATSIALSSTSKVEVELADLRGQLNVFELMGPKSCQVLKGALSPVMDDAEFKQFWDYLGKIQNSGSLPRNMVVGFKVHDPRLNFPPKNSKPQNSNQPSFSSSTYPTSALARSDLWDETTRVKLKQPRFKKQDLDERRAKSHLIPGTPLSSLPQDDCVPLMLIQTSIVASEQDTEGVHGFTLLLPAGWSMAFLSSLIHTGTRVGGQRERAHQAFEAGRPYFPRDFPGTDLYSLHTRETEEDEKAKWERTPPAKKPNYEKLGTRSPWRADWEVVLGLNTKEGAKKNGAGFLSTQREPELEHESGNNDMDVDKSVEIEYDIPPWVLRGKGLLEAVSRDVNVEGVPGAAAIALHTAIENARKNHHLDLLPPEMTPEILLKSALVTIKLSPCGRGAPTDLAVISSIPDAEVKDCLLLRNDAGKLTNANTTDTASNPSTDSIIGYVTTGGFSLSRGEGFAIGCISLVKYLELKRQRDRLLESADVNKDRRSRLFVKVRERDGQQCRLSGAVAVIIIPVKFLETYKYI</sequence>
<comment type="subcellular location">
    <subcellularLocation>
        <location evidence="1">Nucleus</location>
    </subcellularLocation>
</comment>
<organism evidence="8 9">
    <name type="scientific">Marasmius oreades</name>
    <name type="common">fairy-ring Marasmius</name>
    <dbReference type="NCBI Taxonomy" id="181124"/>
    <lineage>
        <taxon>Eukaryota</taxon>
        <taxon>Fungi</taxon>
        <taxon>Dikarya</taxon>
        <taxon>Basidiomycota</taxon>
        <taxon>Agaricomycotina</taxon>
        <taxon>Agaricomycetes</taxon>
        <taxon>Agaricomycetidae</taxon>
        <taxon>Agaricales</taxon>
        <taxon>Marasmiineae</taxon>
        <taxon>Marasmiaceae</taxon>
        <taxon>Marasmius</taxon>
    </lineage>
</organism>
<gene>
    <name evidence="8" type="ORF">E1B28_012494</name>
</gene>
<proteinExistence type="predicted"/>
<feature type="region of interest" description="Disordered" evidence="4">
    <location>
        <begin position="112"/>
        <end position="141"/>
    </location>
</feature>
<dbReference type="InterPro" id="IPR009723">
    <property type="entry name" value="Pop1_N"/>
</dbReference>
<feature type="domain" description="POP1 C-terminal" evidence="7">
    <location>
        <begin position="745"/>
        <end position="822"/>
    </location>
</feature>
<feature type="region of interest" description="Disordered" evidence="4">
    <location>
        <begin position="264"/>
        <end position="294"/>
    </location>
</feature>
<evidence type="ECO:0000313" key="9">
    <source>
        <dbReference type="Proteomes" id="UP001049176"/>
    </source>
</evidence>
<dbReference type="Pfam" id="PF06978">
    <property type="entry name" value="POP1_N"/>
    <property type="match status" value="2"/>
</dbReference>
<dbReference type="InterPro" id="IPR055079">
    <property type="entry name" value="POP1_C"/>
</dbReference>
<feature type="region of interest" description="Disordered" evidence="4">
    <location>
        <begin position="403"/>
        <end position="426"/>
    </location>
</feature>